<keyword evidence="4" id="KW-1185">Reference proteome</keyword>
<reference evidence="3 4" key="1">
    <citation type="submission" date="2010-03" db="EMBL/GenBank/DDBJ databases">
        <authorList>
            <person name="Glass J.I."/>
            <person name="Benders G.A."/>
            <person name="Durkin A.S."/>
            <person name="Farmerie W.G."/>
            <person name="Hlavinka K."/>
            <person name="Hostetler J."/>
            <person name="Jackson J."/>
            <person name="May M.A."/>
            <person name="Miller R.H."/>
            <person name="Paralanov V."/>
            <person name="Radune D."/>
            <person name="Szczypinski B."/>
            <person name="Brown D.R."/>
        </authorList>
    </citation>
    <scope>NUCLEOTIDE SEQUENCE [LARGE SCALE GENOMIC DNA]</scope>
    <source>
        <strain evidence="3 4">A21JP2</strain>
    </source>
</reference>
<feature type="region of interest" description="Disordered" evidence="1">
    <location>
        <begin position="216"/>
        <end position="238"/>
    </location>
</feature>
<evidence type="ECO:0000313" key="4">
    <source>
        <dbReference type="Proteomes" id="UP000004757"/>
    </source>
</evidence>
<dbReference type="Proteomes" id="UP000004757">
    <property type="component" value="Unassembled WGS sequence"/>
</dbReference>
<protein>
    <recommendedName>
        <fullName evidence="5">Transglutaminase-like domain-containing protein</fullName>
    </recommendedName>
</protein>
<dbReference type="PROSITE" id="PS51257">
    <property type="entry name" value="PROKAR_LIPOPROTEIN"/>
    <property type="match status" value="1"/>
</dbReference>
<organism evidence="3 4">
    <name type="scientific">Mycoplasmopsis alligatoris A21JP2</name>
    <dbReference type="NCBI Taxonomy" id="747682"/>
    <lineage>
        <taxon>Bacteria</taxon>
        <taxon>Bacillati</taxon>
        <taxon>Mycoplasmatota</taxon>
        <taxon>Mycoplasmoidales</taxon>
        <taxon>Metamycoplasmataceae</taxon>
        <taxon>Mycoplasmopsis</taxon>
    </lineage>
</organism>
<gene>
    <name evidence="3" type="ORF">MALL_0422</name>
</gene>
<dbReference type="STRING" id="747682.MALL_0422"/>
<dbReference type="RefSeq" id="WP_005683789.1">
    <property type="nucleotide sequence ID" value="NZ_ADNC01000027.1"/>
</dbReference>
<name>D4XWK8_9BACT</name>
<sequence length="998" mass="114326">MKKKLLNLLAISSTLVLPAFTLACNASINTDSNQTSATAEVEKKLEIEAEKLVFDYKNKQNVSPLSTQDSEIIIPDYDKSNLTLSELKIISASADQITIQGKLSFKNDESKTSKYFTKTISNFKKATSAEVDVNKELQDKLNSAVEKLLIDYPNKTLTLTTESLASGVEISNYDGSLFEVSGLQITERTSDSIKVIGRLSKNSLSVEFSKEISGFKTKNSSSTTTPSIPSSPSQPIKPSGTLNDFENSLITNLAHEKNFVFTYKQPKEEKSDYVVNNKKEFLELILELIKRGNQKEVILDLKLSDKDIAEAITEFYKDYYIENTYLLNSSSDNVLCPNIFLDPSSGKYVFKLYSNAEILSSYSRHSIYDFVTKGLERLRPSMSDTEKAFELIRYVVDTTEYVPANRGVYENRLLNDMGICGDWAERYQLVLSAANIASIPVVSDIHAWTKVKLDGKWYNADPTFMKPEKNRMNKSYIASITTYSYVGSFLNTDKEFASTESDGTIRYGTDAKRNWLTKLWDHKGAGEQVKATEKNKSYFARVYSTSSAPFYDEVTKSWYFYGYDIKKDKGTNDGKQRSKLYQLTDINGEPKEVEDFQKLVEESKFKFNEISMLKYKNFLIFAKRLSDNRGRTIPIAYDLRTKKFVDFYNISAPFQYSHQSMYLTPDGVLLSGQRNDGMPVDSTIKRIDLKNTILAQSVPETYKQSASSFNDTLSRARLLNSLMKVGTGRFEITQEQKTAFENKIKEYKTYYTSNKDKKDHQWDDEYNKLMETIKLNETLFKKPFTTGSNKPYIHKDLDSIKYVDANARNYDQVFNVRAVSHFGDSLEDSKNITYTWYLDNIPVETHKVKDINFIIAKNKLKDGMKVYVVIKDAFDEKRTTKSNTLTIKFTENLSNVLSPISGSNFKHISNKLTTSENEIDMKVELGEYNVNKFDLGWKLVHNNVVIKTGNSRNIEYTKKTAQESDYGYYQVIYELTNQETKEKIYWKSDTYFAYKLEK</sequence>
<dbReference type="InterPro" id="IPR038765">
    <property type="entry name" value="Papain-like_cys_pep_sf"/>
</dbReference>
<evidence type="ECO:0000256" key="1">
    <source>
        <dbReference type="SAM" id="MobiDB-lite"/>
    </source>
</evidence>
<dbReference type="AlphaFoldDB" id="D4XWK8"/>
<dbReference type="EMBL" id="ADNC01000027">
    <property type="protein sequence ID" value="EFF41174.1"/>
    <property type="molecule type" value="Genomic_DNA"/>
</dbReference>
<accession>D4XWK8</accession>
<evidence type="ECO:0008006" key="5">
    <source>
        <dbReference type="Google" id="ProtNLM"/>
    </source>
</evidence>
<dbReference type="Gene3D" id="3.10.620.30">
    <property type="match status" value="1"/>
</dbReference>
<keyword evidence="2" id="KW-0732">Signal</keyword>
<feature type="signal peptide" evidence="2">
    <location>
        <begin position="1"/>
        <end position="23"/>
    </location>
</feature>
<dbReference type="eggNOG" id="ENOG5031Z09">
    <property type="taxonomic scope" value="Bacteria"/>
</dbReference>
<feature type="chain" id="PRO_5003066423" description="Transglutaminase-like domain-containing protein" evidence="2">
    <location>
        <begin position="24"/>
        <end position="998"/>
    </location>
</feature>
<evidence type="ECO:0000313" key="3">
    <source>
        <dbReference type="EMBL" id="EFF41174.1"/>
    </source>
</evidence>
<comment type="caution">
    <text evidence="3">The sequence shown here is derived from an EMBL/GenBank/DDBJ whole genome shotgun (WGS) entry which is preliminary data.</text>
</comment>
<dbReference type="SUPFAM" id="SSF54001">
    <property type="entry name" value="Cysteine proteinases"/>
    <property type="match status" value="1"/>
</dbReference>
<proteinExistence type="predicted"/>
<evidence type="ECO:0000256" key="2">
    <source>
        <dbReference type="SAM" id="SignalP"/>
    </source>
</evidence>
<dbReference type="OrthoDB" id="980625at2"/>